<accession>A0ABS2GYF7</accession>
<evidence type="ECO:0000313" key="4">
    <source>
        <dbReference type="EMBL" id="MBM6940399.1"/>
    </source>
</evidence>
<keyword evidence="1" id="KW-0547">Nucleotide-binding</keyword>
<evidence type="ECO:0000259" key="3">
    <source>
        <dbReference type="PROSITE" id="PS50893"/>
    </source>
</evidence>
<organism evidence="4 5">
    <name type="scientific">Limosilactobacillus coleohominis</name>
    <dbReference type="NCBI Taxonomy" id="181675"/>
    <lineage>
        <taxon>Bacteria</taxon>
        <taxon>Bacillati</taxon>
        <taxon>Bacillota</taxon>
        <taxon>Bacilli</taxon>
        <taxon>Lactobacillales</taxon>
        <taxon>Lactobacillaceae</taxon>
        <taxon>Limosilactobacillus</taxon>
    </lineage>
</organism>
<dbReference type="RefSeq" id="WP_204784774.1">
    <property type="nucleotide sequence ID" value="NZ_CALVGD010000103.1"/>
</dbReference>
<dbReference type="InterPro" id="IPR027417">
    <property type="entry name" value="P-loop_NTPase"/>
</dbReference>
<dbReference type="GO" id="GO:0005524">
    <property type="term" value="F:ATP binding"/>
    <property type="evidence" value="ECO:0007669"/>
    <property type="project" value="UniProtKB-KW"/>
</dbReference>
<protein>
    <submittedName>
        <fullName evidence="4">ABC transporter ATP-binding protein</fullName>
    </submittedName>
</protein>
<reference evidence="4 5" key="1">
    <citation type="journal article" date="2021" name="Sci. Rep.">
        <title>The distribution of antibiotic resistance genes in chicken gut microbiota commensals.</title>
        <authorList>
            <person name="Juricova H."/>
            <person name="Matiasovicova J."/>
            <person name="Kubasova T."/>
            <person name="Cejkova D."/>
            <person name="Rychlik I."/>
        </authorList>
    </citation>
    <scope>NUCLEOTIDE SEQUENCE [LARGE SCALE GENOMIC DNA]</scope>
    <source>
        <strain evidence="4 5">An574</strain>
    </source>
</reference>
<proteinExistence type="predicted"/>
<dbReference type="SUPFAM" id="SSF52540">
    <property type="entry name" value="P-loop containing nucleoside triphosphate hydrolases"/>
    <property type="match status" value="1"/>
</dbReference>
<dbReference type="InterPro" id="IPR003439">
    <property type="entry name" value="ABC_transporter-like_ATP-bd"/>
</dbReference>
<gene>
    <name evidence="4" type="ORF">H5975_02650</name>
</gene>
<evidence type="ECO:0000256" key="2">
    <source>
        <dbReference type="ARBA" id="ARBA00022840"/>
    </source>
</evidence>
<evidence type="ECO:0000256" key="1">
    <source>
        <dbReference type="ARBA" id="ARBA00022741"/>
    </source>
</evidence>
<dbReference type="Gene3D" id="3.40.50.300">
    <property type="entry name" value="P-loop containing nucleotide triphosphate hydrolases"/>
    <property type="match status" value="1"/>
</dbReference>
<dbReference type="CDD" id="cd03230">
    <property type="entry name" value="ABC_DR_subfamily_A"/>
    <property type="match status" value="1"/>
</dbReference>
<dbReference type="PANTHER" id="PTHR43158:SF5">
    <property type="entry name" value="ABC TRANSPORTER, ATP-BINDING PROTEIN"/>
    <property type="match status" value="1"/>
</dbReference>
<comment type="caution">
    <text evidence="4">The sequence shown here is derived from an EMBL/GenBank/DDBJ whole genome shotgun (WGS) entry which is preliminary data.</text>
</comment>
<dbReference type="SMART" id="SM00382">
    <property type="entry name" value="AAA"/>
    <property type="match status" value="1"/>
</dbReference>
<name>A0ABS2GYF7_9LACO</name>
<feature type="domain" description="ABC transporter" evidence="3">
    <location>
        <begin position="4"/>
        <end position="229"/>
    </location>
</feature>
<evidence type="ECO:0000313" key="5">
    <source>
        <dbReference type="Proteomes" id="UP000785625"/>
    </source>
</evidence>
<dbReference type="InterPro" id="IPR003593">
    <property type="entry name" value="AAA+_ATPase"/>
</dbReference>
<dbReference type="PANTHER" id="PTHR43158">
    <property type="entry name" value="SKFA PEPTIDE EXPORT ATP-BINDING PROTEIN SKFE"/>
    <property type="match status" value="1"/>
</dbReference>
<dbReference type="Pfam" id="PF00005">
    <property type="entry name" value="ABC_tran"/>
    <property type="match status" value="1"/>
</dbReference>
<sequence length="287" mass="32555">MATLKINQLTKRFGNHVILDNLTFQIEPNKIYGLLGQNGAGKSTLLNIINNRNFPTDGEIHLDNSTVNNNHDALQKLFLMSETSMYPKRSRVSDMFQLANDGYGQFNFAMAHRLTHSFGVDEKAHLSNLSTGLTTIAKLITALCVNADFIFLDEPTLGLDAGHRELFYRELMKTYEERPRTFVLSTHLISEIQNLVEHVWILDHHQFIRNEDVNDLLANAYAISGPSKLVDEYTSDLTILDQQTLSNIKTVYVVQPLSENKVIPDQIKIEHIDLQRAFTALTIGKEN</sequence>
<dbReference type="PROSITE" id="PS50893">
    <property type="entry name" value="ABC_TRANSPORTER_2"/>
    <property type="match status" value="1"/>
</dbReference>
<dbReference type="EMBL" id="JACJKU010000015">
    <property type="protein sequence ID" value="MBM6940399.1"/>
    <property type="molecule type" value="Genomic_DNA"/>
</dbReference>
<keyword evidence="2 4" id="KW-0067">ATP-binding</keyword>
<keyword evidence="5" id="KW-1185">Reference proteome</keyword>
<dbReference type="Proteomes" id="UP000785625">
    <property type="component" value="Unassembled WGS sequence"/>
</dbReference>